<evidence type="ECO:0000259" key="2">
    <source>
        <dbReference type="PROSITE" id="PS51480"/>
    </source>
</evidence>
<dbReference type="InterPro" id="IPR036117">
    <property type="entry name" value="DhaL_dom_sf"/>
</dbReference>
<dbReference type="Proteomes" id="UP000233781">
    <property type="component" value="Unassembled WGS sequence"/>
</dbReference>
<organism evidence="3 4">
    <name type="scientific">Phycicoccus duodecadis</name>
    <dbReference type="NCBI Taxonomy" id="173053"/>
    <lineage>
        <taxon>Bacteria</taxon>
        <taxon>Bacillati</taxon>
        <taxon>Actinomycetota</taxon>
        <taxon>Actinomycetes</taxon>
        <taxon>Micrococcales</taxon>
        <taxon>Intrasporangiaceae</taxon>
        <taxon>Phycicoccus</taxon>
    </lineage>
</organism>
<dbReference type="NCBIfam" id="TIGR03599">
    <property type="entry name" value="YloV"/>
    <property type="match status" value="1"/>
</dbReference>
<accession>A0A2N3YGF2</accession>
<dbReference type="InterPro" id="IPR033470">
    <property type="entry name" value="FakA-like_C"/>
</dbReference>
<name>A0A2N3YGF2_9MICO</name>
<dbReference type="Pfam" id="PF13684">
    <property type="entry name" value="FakA-like_C"/>
    <property type="match status" value="1"/>
</dbReference>
<comment type="caution">
    <text evidence="3">The sequence shown here is derived from an EMBL/GenBank/DDBJ whole genome shotgun (WGS) entry which is preliminary data.</text>
</comment>
<dbReference type="Pfam" id="PF02734">
    <property type="entry name" value="Dak2"/>
    <property type="match status" value="1"/>
</dbReference>
<dbReference type="Gene3D" id="1.25.40.340">
    <property type="match status" value="1"/>
</dbReference>
<proteinExistence type="predicted"/>
<dbReference type="PANTHER" id="PTHR33434">
    <property type="entry name" value="DEGV DOMAIN-CONTAINING PROTEIN DR_1986-RELATED"/>
    <property type="match status" value="1"/>
</dbReference>
<gene>
    <name evidence="3" type="ORF">ATL31_0702</name>
</gene>
<dbReference type="OrthoDB" id="9760324at2"/>
<dbReference type="AlphaFoldDB" id="A0A2N3YGF2"/>
<dbReference type="GO" id="GO:0006071">
    <property type="term" value="P:glycerol metabolic process"/>
    <property type="evidence" value="ECO:0007669"/>
    <property type="project" value="InterPro"/>
</dbReference>
<dbReference type="InterPro" id="IPR019986">
    <property type="entry name" value="YloV-like"/>
</dbReference>
<evidence type="ECO:0000256" key="1">
    <source>
        <dbReference type="SAM" id="MobiDB-lite"/>
    </source>
</evidence>
<dbReference type="PROSITE" id="PS51480">
    <property type="entry name" value="DHAL"/>
    <property type="match status" value="1"/>
</dbReference>
<evidence type="ECO:0000313" key="4">
    <source>
        <dbReference type="Proteomes" id="UP000233781"/>
    </source>
</evidence>
<evidence type="ECO:0000313" key="3">
    <source>
        <dbReference type="EMBL" id="PKW25900.1"/>
    </source>
</evidence>
<reference evidence="3 4" key="1">
    <citation type="submission" date="2017-12" db="EMBL/GenBank/DDBJ databases">
        <title>Sequencing the genomes of 1000 Actinobacteria strains.</title>
        <authorList>
            <person name="Klenk H.-P."/>
        </authorList>
    </citation>
    <scope>NUCLEOTIDE SEQUENCE [LARGE SCALE GENOMIC DNA]</scope>
    <source>
        <strain evidence="3 4">DSM 12806</strain>
    </source>
</reference>
<dbReference type="GO" id="GO:0004371">
    <property type="term" value="F:glycerone kinase activity"/>
    <property type="evidence" value="ECO:0007669"/>
    <property type="project" value="InterPro"/>
</dbReference>
<dbReference type="Pfam" id="PF21645">
    <property type="entry name" value="FakA-like_M"/>
    <property type="match status" value="1"/>
</dbReference>
<dbReference type="SUPFAM" id="SSF101473">
    <property type="entry name" value="DhaL-like"/>
    <property type="match status" value="1"/>
</dbReference>
<dbReference type="InterPro" id="IPR050270">
    <property type="entry name" value="DegV_domain_contain"/>
</dbReference>
<dbReference type="InterPro" id="IPR048394">
    <property type="entry name" value="FakA-like_M"/>
</dbReference>
<dbReference type="EMBL" id="PJNE01000001">
    <property type="protein sequence ID" value="PKW25900.1"/>
    <property type="molecule type" value="Genomic_DNA"/>
</dbReference>
<dbReference type="RefSeq" id="WP_101394552.1">
    <property type="nucleotide sequence ID" value="NZ_PJNE01000001.1"/>
</dbReference>
<sequence length="557" mass="56157">MPDVFTADDARHWALLTRAALAARRAEIDELNVFPVPDGDTGTNLYLTLDGAIEDATAALRADGELGTADLVRECTAMRRAVLMAARGNSGVILSQVVGGLCDVVTERQATEVDARMLAACLERGAAKARASVAHPQEGTILTVADAAAGGARAAADADGTLADVSGAAVAAAQEALAATPEQLPALARAGVVDAGGAGCVLLLESLHRVVTGAWTATDDGLLSAAPLHRRAEWRADVDAPPPAADDARDRGAGHDGPAFEVMYLLTGATADSVATLTATLDRLGDSLLVVGGPDLWNVHVHVDDAGAAVEAGILAGRPERVRITHLVSQPAARDQVLPLGVVAGAAGPGVAAVLEAAGAVAVPFGPGRRPSATQLVDAARRTGATSVVLLPADADGLMTAEIAARAAAGEGLELHVVPARTTVQALAALAVLDPDRSVHANVVAMTGAAVATRHGAVTVATKEALTWAGVCRPGDVLGIVDGDVALLADDLGVAAHDVLDRMLSAGGELVTLVVGAGADTALADRVAARLGRERPEVEVVVIDGGQPVYPLLLGVE</sequence>
<dbReference type="SMART" id="SM01120">
    <property type="entry name" value="Dak2"/>
    <property type="match status" value="1"/>
</dbReference>
<dbReference type="InterPro" id="IPR004007">
    <property type="entry name" value="DhaL_dom"/>
</dbReference>
<dbReference type="SMART" id="SM01121">
    <property type="entry name" value="Dak1_2"/>
    <property type="match status" value="1"/>
</dbReference>
<dbReference type="PANTHER" id="PTHR33434:SF4">
    <property type="entry name" value="PHOSPHATASE PROTEIN"/>
    <property type="match status" value="1"/>
</dbReference>
<keyword evidence="4" id="KW-1185">Reference proteome</keyword>
<feature type="region of interest" description="Disordered" evidence="1">
    <location>
        <begin position="234"/>
        <end position="253"/>
    </location>
</feature>
<protein>
    <recommendedName>
        <fullName evidence="2">DhaL domain-containing protein</fullName>
    </recommendedName>
</protein>
<feature type="domain" description="DhaL" evidence="2">
    <location>
        <begin position="8"/>
        <end position="209"/>
    </location>
</feature>